<dbReference type="InParanoid" id="B0DG73"/>
<sequence length="88" mass="9788">MVQQEMVQVTALGEQRTLGVTPVEGADLSASDVRMEIQLMREQIELLREQQRSTWALGLSDNPPPGYTPMDTRVLRASREIQEGCASS</sequence>
<name>B0DG73_LACBS</name>
<reference evidence="1 2" key="1">
    <citation type="journal article" date="2008" name="Nature">
        <title>The genome of Laccaria bicolor provides insights into mycorrhizal symbiosis.</title>
        <authorList>
            <person name="Martin F."/>
            <person name="Aerts A."/>
            <person name="Ahren D."/>
            <person name="Brun A."/>
            <person name="Danchin E.G.J."/>
            <person name="Duchaussoy F."/>
            <person name="Gibon J."/>
            <person name="Kohler A."/>
            <person name="Lindquist E."/>
            <person name="Pereda V."/>
            <person name="Salamov A."/>
            <person name="Shapiro H.J."/>
            <person name="Wuyts J."/>
            <person name="Blaudez D."/>
            <person name="Buee M."/>
            <person name="Brokstein P."/>
            <person name="Canbaeck B."/>
            <person name="Cohen D."/>
            <person name="Courty P.E."/>
            <person name="Coutinho P.M."/>
            <person name="Delaruelle C."/>
            <person name="Detter J.C."/>
            <person name="Deveau A."/>
            <person name="DiFazio S."/>
            <person name="Duplessis S."/>
            <person name="Fraissinet-Tachet L."/>
            <person name="Lucic E."/>
            <person name="Frey-Klett P."/>
            <person name="Fourrey C."/>
            <person name="Feussner I."/>
            <person name="Gay G."/>
            <person name="Grimwood J."/>
            <person name="Hoegger P.J."/>
            <person name="Jain P."/>
            <person name="Kilaru S."/>
            <person name="Labbe J."/>
            <person name="Lin Y.C."/>
            <person name="Legue V."/>
            <person name="Le Tacon F."/>
            <person name="Marmeisse R."/>
            <person name="Melayah D."/>
            <person name="Montanini B."/>
            <person name="Muratet M."/>
            <person name="Nehls U."/>
            <person name="Niculita-Hirzel H."/>
            <person name="Oudot-Le Secq M.P."/>
            <person name="Peter M."/>
            <person name="Quesneville H."/>
            <person name="Rajashekar B."/>
            <person name="Reich M."/>
            <person name="Rouhier N."/>
            <person name="Schmutz J."/>
            <person name="Yin T."/>
            <person name="Chalot M."/>
            <person name="Henrissat B."/>
            <person name="Kuees U."/>
            <person name="Lucas S."/>
            <person name="Van de Peer Y."/>
            <person name="Podila G.K."/>
            <person name="Polle A."/>
            <person name="Pukkila P.J."/>
            <person name="Richardson P.M."/>
            <person name="Rouze P."/>
            <person name="Sanders I.R."/>
            <person name="Stajich J.E."/>
            <person name="Tunlid A."/>
            <person name="Tuskan G."/>
            <person name="Grigoriev I.V."/>
        </authorList>
    </citation>
    <scope>NUCLEOTIDE SEQUENCE [LARGE SCALE GENOMIC DNA]</scope>
    <source>
        <strain evidence="2">S238N-H82 / ATCC MYA-4686</strain>
    </source>
</reference>
<evidence type="ECO:0000313" key="1">
    <source>
        <dbReference type="EMBL" id="EDR06592.1"/>
    </source>
</evidence>
<dbReference type="AlphaFoldDB" id="B0DG73"/>
<dbReference type="RefSeq" id="XP_001882964.1">
    <property type="nucleotide sequence ID" value="XM_001882929.1"/>
</dbReference>
<accession>B0DG73</accession>
<dbReference type="OrthoDB" id="3061387at2759"/>
<organism evidence="2">
    <name type="scientific">Laccaria bicolor (strain S238N-H82 / ATCC MYA-4686)</name>
    <name type="common">Bicoloured deceiver</name>
    <name type="synonym">Laccaria laccata var. bicolor</name>
    <dbReference type="NCBI Taxonomy" id="486041"/>
    <lineage>
        <taxon>Eukaryota</taxon>
        <taxon>Fungi</taxon>
        <taxon>Dikarya</taxon>
        <taxon>Basidiomycota</taxon>
        <taxon>Agaricomycotina</taxon>
        <taxon>Agaricomycetes</taxon>
        <taxon>Agaricomycetidae</taxon>
        <taxon>Agaricales</taxon>
        <taxon>Agaricineae</taxon>
        <taxon>Hydnangiaceae</taxon>
        <taxon>Laccaria</taxon>
    </lineage>
</organism>
<dbReference type="EMBL" id="DS547108">
    <property type="protein sequence ID" value="EDR06592.1"/>
    <property type="molecule type" value="Genomic_DNA"/>
</dbReference>
<dbReference type="KEGG" id="lbc:LACBIDRAFT_300175"/>
<evidence type="ECO:0000313" key="2">
    <source>
        <dbReference type="Proteomes" id="UP000001194"/>
    </source>
</evidence>
<dbReference type="GeneID" id="6078441"/>
<gene>
    <name evidence="1" type="ORF">LACBIDRAFT_300175</name>
</gene>
<keyword evidence="2" id="KW-1185">Reference proteome</keyword>
<protein>
    <submittedName>
        <fullName evidence="1">Predicted protein</fullName>
    </submittedName>
</protein>
<dbReference type="HOGENOM" id="CLU_190127_0_0_1"/>
<dbReference type="Proteomes" id="UP000001194">
    <property type="component" value="Unassembled WGS sequence"/>
</dbReference>
<proteinExistence type="predicted"/>